<gene>
    <name evidence="2" type="ORF">PHYBOEH_008165</name>
</gene>
<feature type="chain" id="PRO_5035849134" evidence="1">
    <location>
        <begin position="22"/>
        <end position="284"/>
    </location>
</feature>
<proteinExistence type="predicted"/>
<protein>
    <submittedName>
        <fullName evidence="2">Uncharacterized protein</fullName>
    </submittedName>
</protein>
<dbReference type="AlphaFoldDB" id="A0A8T1W683"/>
<sequence>MAKILALATIASIAAFDTAAATQKSCALTDFTAEKTQFLLLNNVIDVVTQSTLLSTYVEDYDPFVVQDINLGGFSYSVLGQDLTFTPTVDKLNVTGLRDITPEHVNASTSNCVDFGAHWNGGVVIEATVSLTLEEIDTSITVEVSLTLENPTLAVDVQANMFKCADGAADCDPFTITSIEVAGVDGKISEIMDSLLLRFKDAVVQTLAVNFASIKDSNFRFKSSGPIISALTDALADFSADEINKKGGAYDTFTSKISDQLLSVANDYIESNLQPKFGATCTEA</sequence>
<reference evidence="2" key="1">
    <citation type="submission" date="2021-02" db="EMBL/GenBank/DDBJ databases">
        <authorList>
            <person name="Palmer J.M."/>
        </authorList>
    </citation>
    <scope>NUCLEOTIDE SEQUENCE</scope>
    <source>
        <strain evidence="2">SCRP23</strain>
    </source>
</reference>
<accession>A0A8T1W683</accession>
<name>A0A8T1W683_9STRA</name>
<dbReference type="OrthoDB" id="105440at2759"/>
<keyword evidence="1" id="KW-0732">Signal</keyword>
<dbReference type="EMBL" id="JAGDFL010000467">
    <property type="protein sequence ID" value="KAG7387663.1"/>
    <property type="molecule type" value="Genomic_DNA"/>
</dbReference>
<organism evidence="2 3">
    <name type="scientific">Phytophthora boehmeriae</name>
    <dbReference type="NCBI Taxonomy" id="109152"/>
    <lineage>
        <taxon>Eukaryota</taxon>
        <taxon>Sar</taxon>
        <taxon>Stramenopiles</taxon>
        <taxon>Oomycota</taxon>
        <taxon>Peronosporomycetes</taxon>
        <taxon>Peronosporales</taxon>
        <taxon>Peronosporaceae</taxon>
        <taxon>Phytophthora</taxon>
    </lineage>
</organism>
<evidence type="ECO:0000313" key="3">
    <source>
        <dbReference type="Proteomes" id="UP000693981"/>
    </source>
</evidence>
<keyword evidence="3" id="KW-1185">Reference proteome</keyword>
<evidence type="ECO:0000256" key="1">
    <source>
        <dbReference type="SAM" id="SignalP"/>
    </source>
</evidence>
<feature type="signal peptide" evidence="1">
    <location>
        <begin position="1"/>
        <end position="21"/>
    </location>
</feature>
<evidence type="ECO:0000313" key="2">
    <source>
        <dbReference type="EMBL" id="KAG7387663.1"/>
    </source>
</evidence>
<comment type="caution">
    <text evidence="2">The sequence shown here is derived from an EMBL/GenBank/DDBJ whole genome shotgun (WGS) entry which is preliminary data.</text>
</comment>
<dbReference type="Proteomes" id="UP000693981">
    <property type="component" value="Unassembled WGS sequence"/>
</dbReference>